<evidence type="ECO:0000256" key="1">
    <source>
        <dbReference type="PROSITE-ProRule" id="PRU00023"/>
    </source>
</evidence>
<proteinExistence type="predicted"/>
<reference evidence="4" key="1">
    <citation type="submission" date="2018-02" db="EMBL/GenBank/DDBJ databases">
        <authorList>
            <person name="Cohen D.B."/>
            <person name="Kent A.D."/>
        </authorList>
    </citation>
    <scope>NUCLEOTIDE SEQUENCE</scope>
</reference>
<feature type="repeat" description="ANK" evidence="1">
    <location>
        <begin position="49"/>
        <end position="71"/>
    </location>
</feature>
<dbReference type="PROSITE" id="PS50088">
    <property type="entry name" value="ANK_REPEAT"/>
    <property type="match status" value="1"/>
</dbReference>
<feature type="transmembrane region" description="Helical" evidence="2">
    <location>
        <begin position="626"/>
        <end position="647"/>
    </location>
</feature>
<evidence type="ECO:0000259" key="3">
    <source>
        <dbReference type="Pfam" id="PF13962"/>
    </source>
</evidence>
<dbReference type="PROSITE" id="PS50297">
    <property type="entry name" value="ANK_REP_REGION"/>
    <property type="match status" value="1"/>
</dbReference>
<keyword evidence="2" id="KW-1133">Transmembrane helix</keyword>
<dbReference type="Gene3D" id="1.25.40.20">
    <property type="entry name" value="Ankyrin repeat-containing domain"/>
    <property type="match status" value="2"/>
</dbReference>
<dbReference type="InterPro" id="IPR026961">
    <property type="entry name" value="PGG_dom"/>
</dbReference>
<keyword evidence="2" id="KW-0472">Membrane</keyword>
<sequence length="653" mass="73748">MTSSIEQMNAEMVSIEKVLFKMAMHGEWDNVVEIYRTKPMAHEARLTTSGDTALHIAVSDGQEKRVEELVESIISIKREIKEIKEVLNIGNEQGNTPLHIAASVGNVAMCRCIANVDKSLVGARNRDNETPYFLAALYGKKEAFLCLHELCGTKNGYYYCRNKDGDTILHCAISGDYFGIFVDELKHNQPDHQRNSTANYQTIEIKVEPSDNSQTGPKNSLNDQKNQQYPENYRTCVNFFPLLWELVSFINIFRSFWNWVLVVLKKKGWVRTDAQNPKAVNQGFNATNGARHQLFPANYVTCFEFVKLASKAMLIIFGPGSNEIRKIEENKEKHTWAVQIMNELLHYSSLYEHDYSTGTIPETHSDVEQTKPYDVSFHGTVYPSWAVEESRILIRDEMQNEHIDTPILIAAKNGITELVEKTLKSFPVAMYDLDQLKRNIVLLAVKHKQPHVYELLLSLKNKNVIKESIFFEVDFEGNSALHLAAEKANFFWPVPGAASQMQWEIKWFEYIKKSMRVKFLLLPNEKGKTPEEVFTEEHVDVVKEGGQWLSNISNSCLVVAGLFVTVTFSMSSTVPDSVKQVNKDNQASIILAGSSFVSFCSSLIAVVMFLAILTSGFLIVFSGLPAAYYILCFPTASAVRSFAVGYLQEGATT</sequence>
<keyword evidence="2" id="KW-0812">Transmembrane</keyword>
<feature type="domain" description="PGG" evidence="3">
    <location>
        <begin position="547"/>
        <end position="645"/>
    </location>
</feature>
<accession>A0A2N9JBR2</accession>
<dbReference type="GO" id="GO:0016020">
    <property type="term" value="C:membrane"/>
    <property type="evidence" value="ECO:0007669"/>
    <property type="project" value="TreeGrafter"/>
</dbReference>
<dbReference type="Pfam" id="PF13962">
    <property type="entry name" value="PGG"/>
    <property type="match status" value="1"/>
</dbReference>
<evidence type="ECO:0000313" key="4">
    <source>
        <dbReference type="EMBL" id="SPD34013.1"/>
    </source>
</evidence>
<evidence type="ECO:0000256" key="2">
    <source>
        <dbReference type="SAM" id="Phobius"/>
    </source>
</evidence>
<feature type="transmembrane region" description="Helical" evidence="2">
    <location>
        <begin position="589"/>
        <end position="620"/>
    </location>
</feature>
<dbReference type="SUPFAM" id="SSF48403">
    <property type="entry name" value="Ankyrin repeat"/>
    <property type="match status" value="1"/>
</dbReference>
<dbReference type="PANTHER" id="PTHR24177:SF103">
    <property type="entry name" value="PGG DOMAIN-CONTAINING PROTEIN"/>
    <property type="match status" value="1"/>
</dbReference>
<dbReference type="InterPro" id="IPR002110">
    <property type="entry name" value="Ankyrin_rpt"/>
</dbReference>
<dbReference type="SMART" id="SM00248">
    <property type="entry name" value="ANK"/>
    <property type="match status" value="5"/>
</dbReference>
<dbReference type="Pfam" id="PF12796">
    <property type="entry name" value="Ank_2"/>
    <property type="match status" value="1"/>
</dbReference>
<name>A0A2N9JBR2_FAGSY</name>
<keyword evidence="1" id="KW-0040">ANK repeat</keyword>
<dbReference type="PANTHER" id="PTHR24177">
    <property type="entry name" value="CASKIN"/>
    <property type="match status" value="1"/>
</dbReference>
<gene>
    <name evidence="4" type="ORF">FSB_LOCUS61895</name>
</gene>
<dbReference type="InterPro" id="IPR036770">
    <property type="entry name" value="Ankyrin_rpt-contain_sf"/>
</dbReference>
<organism evidence="4">
    <name type="scientific">Fagus sylvatica</name>
    <name type="common">Beechnut</name>
    <dbReference type="NCBI Taxonomy" id="28930"/>
    <lineage>
        <taxon>Eukaryota</taxon>
        <taxon>Viridiplantae</taxon>
        <taxon>Streptophyta</taxon>
        <taxon>Embryophyta</taxon>
        <taxon>Tracheophyta</taxon>
        <taxon>Spermatophyta</taxon>
        <taxon>Magnoliopsida</taxon>
        <taxon>eudicotyledons</taxon>
        <taxon>Gunneridae</taxon>
        <taxon>Pentapetalae</taxon>
        <taxon>rosids</taxon>
        <taxon>fabids</taxon>
        <taxon>Fagales</taxon>
        <taxon>Fagaceae</taxon>
        <taxon>Fagus</taxon>
    </lineage>
</organism>
<dbReference type="AlphaFoldDB" id="A0A2N9JBR2"/>
<feature type="transmembrane region" description="Helical" evidence="2">
    <location>
        <begin position="548"/>
        <end position="568"/>
    </location>
</feature>
<dbReference type="EMBL" id="OIVN01006485">
    <property type="protein sequence ID" value="SPD34013.1"/>
    <property type="molecule type" value="Genomic_DNA"/>
</dbReference>
<protein>
    <recommendedName>
        <fullName evidence="3">PGG domain-containing protein</fullName>
    </recommendedName>
</protein>